<dbReference type="InterPro" id="IPR033458">
    <property type="entry name" value="DUF5134"/>
</dbReference>
<keyword evidence="1" id="KW-0812">Transmembrane</keyword>
<dbReference type="EMBL" id="JBHSFI010000007">
    <property type="protein sequence ID" value="MFC4630959.1"/>
    <property type="molecule type" value="Genomic_DNA"/>
</dbReference>
<evidence type="ECO:0000313" key="2">
    <source>
        <dbReference type="EMBL" id="MFC4630959.1"/>
    </source>
</evidence>
<dbReference type="Proteomes" id="UP001596011">
    <property type="component" value="Unassembled WGS sequence"/>
</dbReference>
<gene>
    <name evidence="2" type="ORF">ACFO6V_22115</name>
</gene>
<feature type="transmembrane region" description="Helical" evidence="1">
    <location>
        <begin position="154"/>
        <end position="175"/>
    </location>
</feature>
<name>A0ABV9HL36_9MICO</name>
<comment type="caution">
    <text evidence="2">The sequence shown here is derived from an EMBL/GenBank/DDBJ whole genome shotgun (WGS) entry which is preliminary data.</text>
</comment>
<keyword evidence="1" id="KW-0472">Membrane</keyword>
<feature type="transmembrane region" description="Helical" evidence="1">
    <location>
        <begin position="55"/>
        <end position="77"/>
    </location>
</feature>
<reference evidence="3" key="1">
    <citation type="journal article" date="2019" name="Int. J. Syst. Evol. Microbiol.">
        <title>The Global Catalogue of Microorganisms (GCM) 10K type strain sequencing project: providing services to taxonomists for standard genome sequencing and annotation.</title>
        <authorList>
            <consortium name="The Broad Institute Genomics Platform"/>
            <consortium name="The Broad Institute Genome Sequencing Center for Infectious Disease"/>
            <person name="Wu L."/>
            <person name="Ma J."/>
        </authorList>
    </citation>
    <scope>NUCLEOTIDE SEQUENCE [LARGE SCALE GENOMIC DNA]</scope>
    <source>
        <strain evidence="3">CCUG 42722</strain>
    </source>
</reference>
<feature type="transmembrane region" description="Helical" evidence="1">
    <location>
        <begin position="22"/>
        <end position="43"/>
    </location>
</feature>
<dbReference type="RefSeq" id="WP_377139473.1">
    <property type="nucleotide sequence ID" value="NZ_JBHSFI010000007.1"/>
</dbReference>
<evidence type="ECO:0000313" key="3">
    <source>
        <dbReference type="Proteomes" id="UP001596011"/>
    </source>
</evidence>
<organism evidence="2 3">
    <name type="scientific">Promicromonospora alba</name>
    <dbReference type="NCBI Taxonomy" id="1616110"/>
    <lineage>
        <taxon>Bacteria</taxon>
        <taxon>Bacillati</taxon>
        <taxon>Actinomycetota</taxon>
        <taxon>Actinomycetes</taxon>
        <taxon>Micrococcales</taxon>
        <taxon>Promicromonosporaceae</taxon>
        <taxon>Promicromonospora</taxon>
    </lineage>
</organism>
<feature type="transmembrane region" description="Helical" evidence="1">
    <location>
        <begin position="187"/>
        <end position="207"/>
    </location>
</feature>
<sequence length="209" mass="21898">MTVLFAALGAHSLWRLVTSRQAFAVTGYLCHLGMNLVMIAMVWPWWVRLPAPPQLAFFVLAAVFFAAAAGWHQADALSRGPTAGRPRAGHHESPGTQVMHAVMMLAMVWAVVVMHPGLTASRTLATGHGAGRTHHTDHAVAHAQLSGWSTVSGALLLAALAVGGTVFLIGLLRHLRGGGSVRGHAGADLLASSAMSFGMAAMCWLMLAG</sequence>
<feature type="transmembrane region" description="Helical" evidence="1">
    <location>
        <begin position="98"/>
        <end position="118"/>
    </location>
</feature>
<dbReference type="Pfam" id="PF17197">
    <property type="entry name" value="DUF5134"/>
    <property type="match status" value="1"/>
</dbReference>
<proteinExistence type="predicted"/>
<accession>A0ABV9HL36</accession>
<keyword evidence="3" id="KW-1185">Reference proteome</keyword>
<evidence type="ECO:0000256" key="1">
    <source>
        <dbReference type="SAM" id="Phobius"/>
    </source>
</evidence>
<protein>
    <submittedName>
        <fullName evidence="2">DUF5134 domain-containing protein</fullName>
    </submittedName>
</protein>
<keyword evidence="1" id="KW-1133">Transmembrane helix</keyword>